<protein>
    <recommendedName>
        <fullName evidence="5">Peptidase S1 domain-containing protein</fullName>
    </recommendedName>
</protein>
<evidence type="ECO:0000313" key="6">
    <source>
        <dbReference type="EMBL" id="PVU93634.1"/>
    </source>
</evidence>
<evidence type="ECO:0000256" key="3">
    <source>
        <dbReference type="RuleBase" id="RU363034"/>
    </source>
</evidence>
<dbReference type="InterPro" id="IPR001254">
    <property type="entry name" value="Trypsin_dom"/>
</dbReference>
<dbReference type="PANTHER" id="PTHR24276">
    <property type="entry name" value="POLYSERASE-RELATED"/>
    <property type="match status" value="1"/>
</dbReference>
<dbReference type="InterPro" id="IPR018114">
    <property type="entry name" value="TRYPSIN_HIS"/>
</dbReference>
<dbReference type="GO" id="GO:0006508">
    <property type="term" value="P:proteolysis"/>
    <property type="evidence" value="ECO:0007669"/>
    <property type="project" value="UniProtKB-KW"/>
</dbReference>
<dbReference type="GO" id="GO:0004252">
    <property type="term" value="F:serine-type endopeptidase activity"/>
    <property type="evidence" value="ECO:0007669"/>
    <property type="project" value="InterPro"/>
</dbReference>
<evidence type="ECO:0000256" key="2">
    <source>
        <dbReference type="ARBA" id="ARBA00023157"/>
    </source>
</evidence>
<dbReference type="PROSITE" id="PS50240">
    <property type="entry name" value="TRYPSIN_DOM"/>
    <property type="match status" value="1"/>
</dbReference>
<keyword evidence="3" id="KW-0378">Hydrolase</keyword>
<name>A0A2T9YMZ0_9FUNG</name>
<dbReference type="STRING" id="133385.A0A2T9YMZ0"/>
<dbReference type="InterPro" id="IPR043504">
    <property type="entry name" value="Peptidase_S1_PA_chymotrypsin"/>
</dbReference>
<dbReference type="PANTHER" id="PTHR24276:SF98">
    <property type="entry name" value="FI18310P1-RELATED"/>
    <property type="match status" value="1"/>
</dbReference>
<dbReference type="PROSITE" id="PS00134">
    <property type="entry name" value="TRYPSIN_HIS"/>
    <property type="match status" value="1"/>
</dbReference>
<feature type="domain" description="Peptidase S1" evidence="5">
    <location>
        <begin position="40"/>
        <end position="286"/>
    </location>
</feature>
<reference evidence="6 7" key="1">
    <citation type="journal article" date="2018" name="MBio">
        <title>Comparative Genomics Reveals the Core Gene Toolbox for the Fungus-Insect Symbiosis.</title>
        <authorList>
            <person name="Wang Y."/>
            <person name="Stata M."/>
            <person name="Wang W."/>
            <person name="Stajich J.E."/>
            <person name="White M.M."/>
            <person name="Moncalvo J.M."/>
        </authorList>
    </citation>
    <scope>NUCLEOTIDE SEQUENCE [LARGE SCALE GENOMIC DNA]</scope>
    <source>
        <strain evidence="6 7">SWE-8-4</strain>
    </source>
</reference>
<feature type="signal peptide" evidence="4">
    <location>
        <begin position="1"/>
        <end position="18"/>
    </location>
</feature>
<comment type="similarity">
    <text evidence="1">Belongs to the peptidase S1 family.</text>
</comment>
<dbReference type="Pfam" id="PF00089">
    <property type="entry name" value="Trypsin"/>
    <property type="match status" value="1"/>
</dbReference>
<keyword evidence="4" id="KW-0732">Signal</keyword>
<keyword evidence="2" id="KW-1015">Disulfide bond</keyword>
<accession>A0A2T9YMZ0</accession>
<dbReference type="EMBL" id="MBFR01000122">
    <property type="protein sequence ID" value="PVU93634.1"/>
    <property type="molecule type" value="Genomic_DNA"/>
</dbReference>
<dbReference type="AlphaFoldDB" id="A0A2T9YMZ0"/>
<evidence type="ECO:0000256" key="1">
    <source>
        <dbReference type="ARBA" id="ARBA00007664"/>
    </source>
</evidence>
<dbReference type="PRINTS" id="PR00722">
    <property type="entry name" value="CHYMOTRYPSIN"/>
</dbReference>
<dbReference type="InterPro" id="IPR033116">
    <property type="entry name" value="TRYPSIN_SER"/>
</dbReference>
<keyword evidence="7" id="KW-1185">Reference proteome</keyword>
<dbReference type="OrthoDB" id="6380398at2759"/>
<dbReference type="SMART" id="SM00020">
    <property type="entry name" value="Tryp_SPc"/>
    <property type="match status" value="1"/>
</dbReference>
<dbReference type="SUPFAM" id="SSF50494">
    <property type="entry name" value="Trypsin-like serine proteases"/>
    <property type="match status" value="1"/>
</dbReference>
<evidence type="ECO:0000259" key="5">
    <source>
        <dbReference type="PROSITE" id="PS50240"/>
    </source>
</evidence>
<dbReference type="InterPro" id="IPR050430">
    <property type="entry name" value="Peptidase_S1"/>
</dbReference>
<dbReference type="Gene3D" id="2.40.10.10">
    <property type="entry name" value="Trypsin-like serine proteases"/>
    <property type="match status" value="1"/>
</dbReference>
<sequence length="293" mass="32856">MFFFTFFLYSITLKKTLGGYVNISNIFNGDGTKSSLSSNVINGHDASEGEFPFMAQIYHSNNPNELKYHCGGSLIGDQYIITAAHCLYNKDLNWVPLNNVRIVVGKNVRRDEENNHKLYFVKTVDFYGDPFTTAYDFAIYTLSTKVPESEASPIKIYPGKICNNIPVQVLGFGRVNPEVYEIKNVLQKANVDISSSTNCTKMNKHWNNNNEMLICQESKGINESNDSCKGDSGGPLITRYNDTNYLVGVVSTGHKLTNQSNTCGKNIVAYYARVGYYFEDIISITNISKKNLT</sequence>
<proteinExistence type="inferred from homology"/>
<dbReference type="CDD" id="cd00190">
    <property type="entry name" value="Tryp_SPc"/>
    <property type="match status" value="1"/>
</dbReference>
<comment type="caution">
    <text evidence="6">The sequence shown here is derived from an EMBL/GenBank/DDBJ whole genome shotgun (WGS) entry which is preliminary data.</text>
</comment>
<dbReference type="Proteomes" id="UP000245383">
    <property type="component" value="Unassembled WGS sequence"/>
</dbReference>
<feature type="chain" id="PRO_5015451532" description="Peptidase S1 domain-containing protein" evidence="4">
    <location>
        <begin position="19"/>
        <end position="293"/>
    </location>
</feature>
<organism evidence="6 7">
    <name type="scientific">Smittium simulii</name>
    <dbReference type="NCBI Taxonomy" id="133385"/>
    <lineage>
        <taxon>Eukaryota</taxon>
        <taxon>Fungi</taxon>
        <taxon>Fungi incertae sedis</taxon>
        <taxon>Zoopagomycota</taxon>
        <taxon>Kickxellomycotina</taxon>
        <taxon>Harpellomycetes</taxon>
        <taxon>Harpellales</taxon>
        <taxon>Legeriomycetaceae</taxon>
        <taxon>Smittium</taxon>
    </lineage>
</organism>
<keyword evidence="3" id="KW-0720">Serine protease</keyword>
<gene>
    <name evidence="6" type="ORF">BB561_003138</name>
</gene>
<dbReference type="InterPro" id="IPR009003">
    <property type="entry name" value="Peptidase_S1_PA"/>
</dbReference>
<dbReference type="PROSITE" id="PS00135">
    <property type="entry name" value="TRYPSIN_SER"/>
    <property type="match status" value="1"/>
</dbReference>
<evidence type="ECO:0000256" key="4">
    <source>
        <dbReference type="SAM" id="SignalP"/>
    </source>
</evidence>
<dbReference type="InterPro" id="IPR001314">
    <property type="entry name" value="Peptidase_S1A"/>
</dbReference>
<evidence type="ECO:0000313" key="7">
    <source>
        <dbReference type="Proteomes" id="UP000245383"/>
    </source>
</evidence>
<keyword evidence="3" id="KW-0645">Protease</keyword>